<protein>
    <submittedName>
        <fullName evidence="1">Uncharacterized protein</fullName>
    </submittedName>
</protein>
<keyword evidence="2" id="KW-1185">Reference proteome</keyword>
<dbReference type="RefSeq" id="WP_075691744.1">
    <property type="nucleotide sequence ID" value="NZ_CP009248.1"/>
</dbReference>
<organism evidence="1 2">
    <name type="scientific">Corynebacterium sphenisci DSM 44792</name>
    <dbReference type="NCBI Taxonomy" id="1437874"/>
    <lineage>
        <taxon>Bacteria</taxon>
        <taxon>Bacillati</taxon>
        <taxon>Actinomycetota</taxon>
        <taxon>Actinomycetes</taxon>
        <taxon>Mycobacteriales</taxon>
        <taxon>Corynebacteriaceae</taxon>
        <taxon>Corynebacterium</taxon>
    </lineage>
</organism>
<reference evidence="1 2" key="1">
    <citation type="submission" date="2014-08" db="EMBL/GenBank/DDBJ databases">
        <title>Complete genome sequence of Corynebacterium sphenisci CECT 5990(T) (=DSM 44792(T)), isolated from healthy wild penguins.</title>
        <authorList>
            <person name="Ruckert C."/>
            <person name="Albersmeier A."/>
            <person name="Winkler A."/>
            <person name="Kalinowski J."/>
        </authorList>
    </citation>
    <scope>NUCLEOTIDE SEQUENCE [LARGE SCALE GENOMIC DNA]</scope>
    <source>
        <strain evidence="1 2">DSM 44792</strain>
    </source>
</reference>
<dbReference type="OrthoDB" id="4551696at2"/>
<dbReference type="Proteomes" id="UP000185469">
    <property type="component" value="Chromosome"/>
</dbReference>
<evidence type="ECO:0000313" key="1">
    <source>
        <dbReference type="EMBL" id="APT90492.1"/>
    </source>
</evidence>
<gene>
    <name evidence="1" type="ORF">CSPHI_04945</name>
</gene>
<sequence>MTAAVATRQCARPRCTRAPYRGGMCWPHYQRTWPAPEDAGPYRRRLRELTDAGWTIKALSVYTGVCEASLTTVLSGRWPRVYGATAARLRRLLDGPIDAAALAPTTCVPVLGTRRRLQALRAAGWDPADLAEATGITRGAVYSLSTEEDRATVHARPHLAVARFFLDHQADPVRPVPPRIARRGWPLPMQWDPARIDDPAARSEGGRR</sequence>
<proteinExistence type="predicted"/>
<name>A0A1L7CXH7_9CORY</name>
<dbReference type="AlphaFoldDB" id="A0A1L7CXH7"/>
<dbReference type="EMBL" id="CP009248">
    <property type="protein sequence ID" value="APT90492.1"/>
    <property type="molecule type" value="Genomic_DNA"/>
</dbReference>
<dbReference type="KEGG" id="csph:CSPHI_04945"/>
<dbReference type="STRING" id="1437874.CSPHI_04945"/>
<accession>A0A1L7CXH7</accession>
<evidence type="ECO:0000313" key="2">
    <source>
        <dbReference type="Proteomes" id="UP000185469"/>
    </source>
</evidence>